<evidence type="ECO:0000259" key="10">
    <source>
        <dbReference type="Pfam" id="PF07670"/>
    </source>
</evidence>
<organism evidence="11 12">
    <name type="scientific">Pocillopora damicornis</name>
    <name type="common">Cauliflower coral</name>
    <name type="synonym">Millepora damicornis</name>
    <dbReference type="NCBI Taxonomy" id="46731"/>
    <lineage>
        <taxon>Eukaryota</taxon>
        <taxon>Metazoa</taxon>
        <taxon>Cnidaria</taxon>
        <taxon>Anthozoa</taxon>
        <taxon>Hexacorallia</taxon>
        <taxon>Scleractinia</taxon>
        <taxon>Astrocoeniina</taxon>
        <taxon>Pocilloporidae</taxon>
        <taxon>Pocillopora</taxon>
    </lineage>
</organism>
<evidence type="ECO:0000256" key="1">
    <source>
        <dbReference type="ARBA" id="ARBA00004651"/>
    </source>
</evidence>
<evidence type="ECO:0000259" key="9">
    <source>
        <dbReference type="Pfam" id="PF07662"/>
    </source>
</evidence>
<gene>
    <name evidence="11" type="ORF">pdam_00007331</name>
</gene>
<feature type="transmembrane region" description="Helical" evidence="7">
    <location>
        <begin position="130"/>
        <end position="149"/>
    </location>
</feature>
<dbReference type="NCBIfam" id="TIGR00804">
    <property type="entry name" value="nupC"/>
    <property type="match status" value="1"/>
</dbReference>
<dbReference type="InterPro" id="IPR018270">
    <property type="entry name" value="C_nuclsd_transpt_met_bac"/>
</dbReference>
<feature type="transmembrane region" description="Helical" evidence="7">
    <location>
        <begin position="403"/>
        <end position="425"/>
    </location>
</feature>
<evidence type="ECO:0000313" key="12">
    <source>
        <dbReference type="Proteomes" id="UP000275408"/>
    </source>
</evidence>
<keyword evidence="3" id="KW-1003">Cell membrane</keyword>
<keyword evidence="6 7" id="KW-0472">Membrane</keyword>
<feature type="domain" description="Concentrative nucleoside transporter N-terminal" evidence="8">
    <location>
        <begin position="162"/>
        <end position="234"/>
    </location>
</feature>
<comment type="subcellular location">
    <subcellularLocation>
        <location evidence="1">Cell membrane</location>
        <topology evidence="1">Multi-pass membrane protein</topology>
    </subcellularLocation>
</comment>
<keyword evidence="4 7" id="KW-0812">Transmembrane</keyword>
<evidence type="ECO:0000256" key="4">
    <source>
        <dbReference type="ARBA" id="ARBA00022692"/>
    </source>
</evidence>
<feature type="transmembrane region" description="Helical" evidence="7">
    <location>
        <begin position="155"/>
        <end position="174"/>
    </location>
</feature>
<feature type="transmembrane region" description="Helical" evidence="7">
    <location>
        <begin position="186"/>
        <end position="203"/>
    </location>
</feature>
<dbReference type="STRING" id="46731.A0A3M6V1L6"/>
<feature type="domain" description="Nucleoside transporter/FeoB GTPase Gate" evidence="10">
    <location>
        <begin position="242"/>
        <end position="340"/>
    </location>
</feature>
<keyword evidence="7" id="KW-0813">Transport</keyword>
<dbReference type="AlphaFoldDB" id="A0A3M6V1L6"/>
<dbReference type="PANTHER" id="PTHR10590">
    <property type="entry name" value="SODIUM/NUCLEOSIDE COTRANSPORTER"/>
    <property type="match status" value="1"/>
</dbReference>
<feature type="transmembrane region" description="Helical" evidence="7">
    <location>
        <begin position="241"/>
        <end position="262"/>
    </location>
</feature>
<accession>A0A3M6V1L6</accession>
<reference evidence="11 12" key="1">
    <citation type="journal article" date="2018" name="Sci. Rep.">
        <title>Comparative analysis of the Pocillopora damicornis genome highlights role of immune system in coral evolution.</title>
        <authorList>
            <person name="Cunning R."/>
            <person name="Bay R.A."/>
            <person name="Gillette P."/>
            <person name="Baker A.C."/>
            <person name="Traylor-Knowles N."/>
        </authorList>
    </citation>
    <scope>NUCLEOTIDE SEQUENCE [LARGE SCALE GENOMIC DNA]</scope>
    <source>
        <strain evidence="11">RSMAS</strain>
        <tissue evidence="11">Whole animal</tissue>
    </source>
</reference>
<dbReference type="InterPro" id="IPR008276">
    <property type="entry name" value="C_nuclsd_transpt"/>
</dbReference>
<dbReference type="Pfam" id="PF01773">
    <property type="entry name" value="Nucleos_tra2_N"/>
    <property type="match status" value="1"/>
</dbReference>
<evidence type="ECO:0000256" key="2">
    <source>
        <dbReference type="ARBA" id="ARBA00009033"/>
    </source>
</evidence>
<dbReference type="Pfam" id="PF07662">
    <property type="entry name" value="Nucleos_tra2_C"/>
    <property type="match status" value="1"/>
</dbReference>
<feature type="non-terminal residue" evidence="11">
    <location>
        <position position="1"/>
    </location>
</feature>
<dbReference type="InterPro" id="IPR002668">
    <property type="entry name" value="CNT_N_dom"/>
</dbReference>
<feature type="transmembrane region" description="Helical" evidence="7">
    <location>
        <begin position="317"/>
        <end position="339"/>
    </location>
</feature>
<evidence type="ECO:0000256" key="7">
    <source>
        <dbReference type="RuleBase" id="RU362018"/>
    </source>
</evidence>
<feature type="domain" description="Concentrative nucleoside transporter C-terminal" evidence="9">
    <location>
        <begin position="345"/>
        <end position="561"/>
    </location>
</feature>
<protein>
    <recommendedName>
        <fullName evidence="7">Sodium/nucleoside cotransporter</fullName>
    </recommendedName>
</protein>
<dbReference type="InterPro" id="IPR011657">
    <property type="entry name" value="CNT_C_dom"/>
</dbReference>
<dbReference type="GO" id="GO:0005886">
    <property type="term" value="C:plasma membrane"/>
    <property type="evidence" value="ECO:0007669"/>
    <property type="project" value="UniProtKB-SubCell"/>
</dbReference>
<dbReference type="OrthoDB" id="6075923at2759"/>
<keyword evidence="5 7" id="KW-1133">Transmembrane helix</keyword>
<dbReference type="Proteomes" id="UP000275408">
    <property type="component" value="Unassembled WGS sequence"/>
</dbReference>
<comment type="caution">
    <text evidence="11">The sequence shown here is derived from an EMBL/GenBank/DDBJ whole genome shotgun (WGS) entry which is preliminary data.</text>
</comment>
<feature type="transmembrane region" description="Helical" evidence="7">
    <location>
        <begin position="43"/>
        <end position="65"/>
    </location>
</feature>
<evidence type="ECO:0000256" key="3">
    <source>
        <dbReference type="ARBA" id="ARBA00022475"/>
    </source>
</evidence>
<evidence type="ECO:0000259" key="8">
    <source>
        <dbReference type="Pfam" id="PF01773"/>
    </source>
</evidence>
<dbReference type="Pfam" id="PF07670">
    <property type="entry name" value="Gate"/>
    <property type="match status" value="1"/>
</dbReference>
<dbReference type="EMBL" id="RCHS01000275">
    <property type="protein sequence ID" value="RMX59836.1"/>
    <property type="molecule type" value="Genomic_DNA"/>
</dbReference>
<proteinExistence type="inferred from homology"/>
<feature type="transmembrane region" description="Helical" evidence="7">
    <location>
        <begin position="85"/>
        <end position="104"/>
    </location>
</feature>
<dbReference type="GO" id="GO:0005415">
    <property type="term" value="F:nucleoside:sodium symporter activity"/>
    <property type="evidence" value="ECO:0007669"/>
    <property type="project" value="TreeGrafter"/>
</dbReference>
<feature type="transmembrane region" description="Helical" evidence="7">
    <location>
        <begin position="437"/>
        <end position="456"/>
    </location>
</feature>
<dbReference type="InterPro" id="IPR011642">
    <property type="entry name" value="Gate_dom"/>
</dbReference>
<keyword evidence="12" id="KW-1185">Reference proteome</keyword>
<evidence type="ECO:0000256" key="5">
    <source>
        <dbReference type="ARBA" id="ARBA00022989"/>
    </source>
</evidence>
<comment type="similarity">
    <text evidence="2 7">Belongs to the concentrative nucleoside transporter (CNT) (TC 2.A.41) family.</text>
</comment>
<feature type="transmembrane region" description="Helical" evidence="7">
    <location>
        <begin position="541"/>
        <end position="564"/>
    </location>
</feature>
<dbReference type="PANTHER" id="PTHR10590:SF4">
    <property type="entry name" value="SOLUTE CARRIER FAMILY 28 MEMBER 3"/>
    <property type="match status" value="1"/>
</dbReference>
<sequence>VSVLYSTAMDNIDITDALESGRPRAASEEKGLRRRIRTLHVLWDRYSFQVIVVVISLLLLIYTVIVPFPLLPGAVAISISGFHHVRGLFAISLVFWFCVIYMFIRDHCGGEIYTLCCLPVISLIRKKWRILRWIVLLVILTLIGLWFGLDTAKEPRRFISVLGMLVYVGISYAFSVHRKKVKWRPVLWGMGMQFVFALIILRTPQGFTVFKFIGDTVARFLDYTDVGSAFVFGNEFATHYIAFKVLTVIIFFSSFISVLYYLGVMPLIITKIAWLMQVTMGTSAAESLSAAGNIFVGQTEAPLMIRPFLATLTQSELHAVMTGGLATVAGGIMAAYIGVGIQASHLVAASVMSAPAALAVSKIMYPETEVPQTTSQGDIHFDNPEERNLIEAAAKGASTAISLVANVAAMLITFFAFIAFFNAVLSYIGSMVGYSELSFQVICSYLFMPFAFLMGVDWADCNTVGRFLGIKTFLNEFVAYLEMAPYIKNRNEMNGGPTISRRSEVITTYALCGFTNFLGLGVLLGGLGPMARSREGDMARIAIRTLFAATIACFMTASIAGFLYDESFEAAAISPTSFTNTTTSP</sequence>
<name>A0A3M6V1L6_POCDA</name>
<feature type="transmembrane region" description="Helical" evidence="7">
    <location>
        <begin position="506"/>
        <end position="529"/>
    </location>
</feature>
<evidence type="ECO:0000256" key="6">
    <source>
        <dbReference type="ARBA" id="ARBA00023136"/>
    </source>
</evidence>
<evidence type="ECO:0000313" key="11">
    <source>
        <dbReference type="EMBL" id="RMX59836.1"/>
    </source>
</evidence>